<keyword evidence="2" id="KW-1185">Reference proteome</keyword>
<proteinExistence type="predicted"/>
<comment type="caution">
    <text evidence="1">The sequence shown here is derived from an EMBL/GenBank/DDBJ whole genome shotgun (WGS) entry which is preliminary data.</text>
</comment>
<sequence>CIWSGLRSISSSFRYLYFPLHFTSKCSLCSGKRMLARATFSSNLYEHRHYSTFPMSYGFSCLKFHRTGSSSTTIYSGSTERSKFSLHTLTDTHV</sequence>
<evidence type="ECO:0000313" key="2">
    <source>
        <dbReference type="Proteomes" id="UP001432027"/>
    </source>
</evidence>
<organism evidence="1 2">
    <name type="scientific">Pristionchus entomophagus</name>
    <dbReference type="NCBI Taxonomy" id="358040"/>
    <lineage>
        <taxon>Eukaryota</taxon>
        <taxon>Metazoa</taxon>
        <taxon>Ecdysozoa</taxon>
        <taxon>Nematoda</taxon>
        <taxon>Chromadorea</taxon>
        <taxon>Rhabditida</taxon>
        <taxon>Rhabditina</taxon>
        <taxon>Diplogasteromorpha</taxon>
        <taxon>Diplogasteroidea</taxon>
        <taxon>Neodiplogasteridae</taxon>
        <taxon>Pristionchus</taxon>
    </lineage>
</organism>
<reference evidence="1" key="1">
    <citation type="submission" date="2023-10" db="EMBL/GenBank/DDBJ databases">
        <title>Genome assembly of Pristionchus species.</title>
        <authorList>
            <person name="Yoshida K."/>
            <person name="Sommer R.J."/>
        </authorList>
    </citation>
    <scope>NUCLEOTIDE SEQUENCE</scope>
    <source>
        <strain evidence="1">RS0144</strain>
    </source>
</reference>
<dbReference type="Proteomes" id="UP001432027">
    <property type="component" value="Unassembled WGS sequence"/>
</dbReference>
<feature type="non-terminal residue" evidence="1">
    <location>
        <position position="1"/>
    </location>
</feature>
<evidence type="ECO:0000313" key="1">
    <source>
        <dbReference type="EMBL" id="GMS91854.1"/>
    </source>
</evidence>
<gene>
    <name evidence="1" type="ORF">PENTCL1PPCAC_14029</name>
</gene>
<name>A0AAV5TF71_9BILA</name>
<dbReference type="AlphaFoldDB" id="A0AAV5TF71"/>
<accession>A0AAV5TF71</accession>
<protein>
    <submittedName>
        <fullName evidence="1">Uncharacterized protein</fullName>
    </submittedName>
</protein>
<dbReference type="EMBL" id="BTSX01000004">
    <property type="protein sequence ID" value="GMS91854.1"/>
    <property type="molecule type" value="Genomic_DNA"/>
</dbReference>